<dbReference type="Gene3D" id="3.30.565.10">
    <property type="entry name" value="Histidine kinase-like ATPase, C-terminal domain"/>
    <property type="match status" value="1"/>
</dbReference>
<dbReference type="NCBIfam" id="TIGR00229">
    <property type="entry name" value="sensory_box"/>
    <property type="match status" value="1"/>
</dbReference>
<feature type="domain" description="PAS" evidence="13">
    <location>
        <begin position="305"/>
        <end position="358"/>
    </location>
</feature>
<dbReference type="FunFam" id="3.30.565.10:FF:000006">
    <property type="entry name" value="Sensor histidine kinase WalK"/>
    <property type="match status" value="1"/>
</dbReference>
<dbReference type="InterPro" id="IPR003661">
    <property type="entry name" value="HisK_dim/P_dom"/>
</dbReference>
<evidence type="ECO:0000259" key="14">
    <source>
        <dbReference type="PROSITE" id="PS50113"/>
    </source>
</evidence>
<dbReference type="Gene3D" id="1.10.287.130">
    <property type="match status" value="1"/>
</dbReference>
<protein>
    <recommendedName>
        <fullName evidence="3">histidine kinase</fullName>
        <ecNumber evidence="3">2.7.13.3</ecNumber>
    </recommendedName>
</protein>
<dbReference type="SMART" id="SM00387">
    <property type="entry name" value="HATPase_c"/>
    <property type="match status" value="1"/>
</dbReference>
<reference evidence="16 17" key="1">
    <citation type="submission" date="2018-11" db="EMBL/GenBank/DDBJ databases">
        <title>Draft genome analysis of Rheinheimera mesophila isolated from an industrial waste site.</title>
        <authorList>
            <person name="Yu Q."/>
            <person name="Qi Y."/>
            <person name="Zhang H."/>
            <person name="Lu Y."/>
            <person name="Pu J."/>
        </authorList>
    </citation>
    <scope>NUCLEOTIDE SEQUENCE [LARGE SCALE GENOMIC DNA]</scope>
    <source>
        <strain evidence="16 17">IITR13</strain>
    </source>
</reference>
<dbReference type="PANTHER" id="PTHR43047:SF72">
    <property type="entry name" value="OSMOSENSING HISTIDINE PROTEIN KINASE SLN1"/>
    <property type="match status" value="1"/>
</dbReference>
<dbReference type="CDD" id="cd00130">
    <property type="entry name" value="PAS"/>
    <property type="match status" value="1"/>
</dbReference>
<dbReference type="InterPro" id="IPR000700">
    <property type="entry name" value="PAS-assoc_C"/>
</dbReference>
<feature type="domain" description="Histidine kinase" evidence="12">
    <location>
        <begin position="427"/>
        <end position="647"/>
    </location>
</feature>
<evidence type="ECO:0000256" key="7">
    <source>
        <dbReference type="ARBA" id="ARBA00022777"/>
    </source>
</evidence>
<dbReference type="Pfam" id="PF03924">
    <property type="entry name" value="CHASE"/>
    <property type="match status" value="1"/>
</dbReference>
<evidence type="ECO:0000256" key="3">
    <source>
        <dbReference type="ARBA" id="ARBA00012438"/>
    </source>
</evidence>
<evidence type="ECO:0000256" key="9">
    <source>
        <dbReference type="ARBA" id="ARBA00023012"/>
    </source>
</evidence>
<dbReference type="InterPro" id="IPR006189">
    <property type="entry name" value="CHASE_dom"/>
</dbReference>
<dbReference type="InterPro" id="IPR036890">
    <property type="entry name" value="HATPase_C_sf"/>
</dbReference>
<dbReference type="InterPro" id="IPR042240">
    <property type="entry name" value="CHASE_sf"/>
</dbReference>
<keyword evidence="9" id="KW-0902">Two-component regulatory system</keyword>
<dbReference type="PROSITE" id="PS50839">
    <property type="entry name" value="CHASE"/>
    <property type="match status" value="1"/>
</dbReference>
<dbReference type="PROSITE" id="PS50113">
    <property type="entry name" value="PAC"/>
    <property type="match status" value="1"/>
</dbReference>
<keyword evidence="6 11" id="KW-0812">Transmembrane</keyword>
<keyword evidence="17" id="KW-1185">Reference proteome</keyword>
<dbReference type="EMBL" id="RRCF01000002">
    <property type="protein sequence ID" value="RRJ21312.1"/>
    <property type="molecule type" value="Genomic_DNA"/>
</dbReference>
<dbReference type="FunFam" id="1.10.287.130:FF:000001">
    <property type="entry name" value="Two-component sensor histidine kinase"/>
    <property type="match status" value="1"/>
</dbReference>
<dbReference type="Pfam" id="PF13426">
    <property type="entry name" value="PAS_9"/>
    <property type="match status" value="1"/>
</dbReference>
<evidence type="ECO:0000256" key="8">
    <source>
        <dbReference type="ARBA" id="ARBA00022989"/>
    </source>
</evidence>
<keyword evidence="8 11" id="KW-1133">Transmembrane helix</keyword>
<gene>
    <name evidence="16" type="ORF">EIK76_10565</name>
</gene>
<dbReference type="CDD" id="cd00082">
    <property type="entry name" value="HisKA"/>
    <property type="match status" value="1"/>
</dbReference>
<dbReference type="GO" id="GO:0009927">
    <property type="term" value="F:histidine phosphotransfer kinase activity"/>
    <property type="evidence" value="ECO:0007669"/>
    <property type="project" value="TreeGrafter"/>
</dbReference>
<dbReference type="Gene3D" id="3.30.450.20">
    <property type="entry name" value="PAS domain"/>
    <property type="match status" value="1"/>
</dbReference>
<feature type="domain" description="CHASE" evidence="15">
    <location>
        <begin position="124"/>
        <end position="209"/>
    </location>
</feature>
<evidence type="ECO:0000256" key="5">
    <source>
        <dbReference type="ARBA" id="ARBA00022679"/>
    </source>
</evidence>
<evidence type="ECO:0000256" key="11">
    <source>
        <dbReference type="SAM" id="Phobius"/>
    </source>
</evidence>
<dbReference type="Pfam" id="PF00512">
    <property type="entry name" value="HisKA"/>
    <property type="match status" value="1"/>
</dbReference>
<dbReference type="InterPro" id="IPR036097">
    <property type="entry name" value="HisK_dim/P_sf"/>
</dbReference>
<dbReference type="OrthoDB" id="7051794at2"/>
<evidence type="ECO:0000256" key="2">
    <source>
        <dbReference type="ARBA" id="ARBA00004370"/>
    </source>
</evidence>
<keyword evidence="5" id="KW-0808">Transferase</keyword>
<dbReference type="PANTHER" id="PTHR43047">
    <property type="entry name" value="TWO-COMPONENT HISTIDINE PROTEIN KINASE"/>
    <property type="match status" value="1"/>
</dbReference>
<evidence type="ECO:0000256" key="10">
    <source>
        <dbReference type="ARBA" id="ARBA00023136"/>
    </source>
</evidence>
<feature type="transmembrane region" description="Helical" evidence="11">
    <location>
        <begin position="272"/>
        <end position="290"/>
    </location>
</feature>
<proteinExistence type="predicted"/>
<keyword evidence="7" id="KW-0418">Kinase</keyword>
<evidence type="ECO:0000256" key="4">
    <source>
        <dbReference type="ARBA" id="ARBA00022553"/>
    </source>
</evidence>
<keyword evidence="4" id="KW-0597">Phosphoprotein</keyword>
<dbReference type="PROSITE" id="PS50109">
    <property type="entry name" value="HIS_KIN"/>
    <property type="match status" value="1"/>
</dbReference>
<dbReference type="GO" id="GO:0000155">
    <property type="term" value="F:phosphorelay sensor kinase activity"/>
    <property type="evidence" value="ECO:0007669"/>
    <property type="project" value="InterPro"/>
</dbReference>
<dbReference type="GO" id="GO:0005886">
    <property type="term" value="C:plasma membrane"/>
    <property type="evidence" value="ECO:0007669"/>
    <property type="project" value="UniProtKB-ARBA"/>
</dbReference>
<dbReference type="PROSITE" id="PS50112">
    <property type="entry name" value="PAS"/>
    <property type="match status" value="1"/>
</dbReference>
<dbReference type="Gene3D" id="3.30.450.350">
    <property type="entry name" value="CHASE domain"/>
    <property type="match status" value="1"/>
</dbReference>
<sequence length="652" mass="72781">MFSRLVTMEQSSALKHQSDWLLPWQWVVPLFCLICAAIMTEYQARQLVEQRQNQQLQQLVGISGQLRSFVEAELNTSLYMSLGLASHIRASDGKLSDREMLFLLQNLLEQGKHIRNIGLAPDNVLSLIYPLQGNERALGLNYKNLPQQWPDIKQLIETKQAKLVGPVALIQGGDGYVYRLPLFLNDGRYWGIVSTVLDLTAFNQMLLQQANSYQVQLGIREKGQHSRALFGYSHLFSHDALILDLNIKGADWQIAVKFLDEATGWNLWHWRLLGASLSVVFCLMLAWLLYSYRRSALFADALQDNEIYSRRIMNSVLDVIVTTDLDGTIDRVNSAVSSVFGYLPVQLTGQSFTLLLAPGQAQVLAAQTLSEGSAVELKGIRQNGEIFALDLSRNRTEHQGKARYVWLIRDISERKKIEQLKNDFVSTVSHELRTPLTAITGALGLAVGGALGPLNDKQQHMLTLAQQNSQRLGKLINDLLDIEKLAVNKMQFKLRLWPLAELLRQAIELNQPVALPRQVKLELHCAEQDDLWVEVDEVRLQQVMANLLANAIRYSPVGAVVVVSMEPSAKTVRVSVTDQGDGVAADFESRLFEKFSQADSSDRRQVAGTGLGLAICKDLVRAMGGSIGYHRSAAGGACFYFTLPLATELSLE</sequence>
<dbReference type="InterPro" id="IPR000014">
    <property type="entry name" value="PAS"/>
</dbReference>
<dbReference type="SUPFAM" id="SSF55785">
    <property type="entry name" value="PYP-like sensor domain (PAS domain)"/>
    <property type="match status" value="1"/>
</dbReference>
<dbReference type="InterPro" id="IPR003594">
    <property type="entry name" value="HATPase_dom"/>
</dbReference>
<evidence type="ECO:0000259" key="12">
    <source>
        <dbReference type="PROSITE" id="PS50109"/>
    </source>
</evidence>
<feature type="domain" description="PAC" evidence="14">
    <location>
        <begin position="373"/>
        <end position="423"/>
    </location>
</feature>
<name>A0A3P3QJF7_9GAMM</name>
<evidence type="ECO:0000256" key="6">
    <source>
        <dbReference type="ARBA" id="ARBA00022692"/>
    </source>
</evidence>
<evidence type="ECO:0000313" key="17">
    <source>
        <dbReference type="Proteomes" id="UP000276260"/>
    </source>
</evidence>
<keyword evidence="10 11" id="KW-0472">Membrane</keyword>
<dbReference type="InterPro" id="IPR004358">
    <property type="entry name" value="Sig_transdc_His_kin-like_C"/>
</dbReference>
<dbReference type="SUPFAM" id="SSF55874">
    <property type="entry name" value="ATPase domain of HSP90 chaperone/DNA topoisomerase II/histidine kinase"/>
    <property type="match status" value="1"/>
</dbReference>
<dbReference type="EC" id="2.7.13.3" evidence="3"/>
<evidence type="ECO:0000256" key="1">
    <source>
        <dbReference type="ARBA" id="ARBA00000085"/>
    </source>
</evidence>
<organism evidence="16 17">
    <name type="scientific">Rheinheimera mesophila</name>
    <dbReference type="NCBI Taxonomy" id="1547515"/>
    <lineage>
        <taxon>Bacteria</taxon>
        <taxon>Pseudomonadati</taxon>
        <taxon>Pseudomonadota</taxon>
        <taxon>Gammaproteobacteria</taxon>
        <taxon>Chromatiales</taxon>
        <taxon>Chromatiaceae</taxon>
        <taxon>Rheinheimera</taxon>
    </lineage>
</organism>
<dbReference type="InterPro" id="IPR035965">
    <property type="entry name" value="PAS-like_dom_sf"/>
</dbReference>
<dbReference type="Pfam" id="PF02518">
    <property type="entry name" value="HATPase_c"/>
    <property type="match status" value="1"/>
</dbReference>
<dbReference type="InterPro" id="IPR005467">
    <property type="entry name" value="His_kinase_dom"/>
</dbReference>
<comment type="subcellular location">
    <subcellularLocation>
        <location evidence="2">Membrane</location>
    </subcellularLocation>
</comment>
<dbReference type="PRINTS" id="PR00344">
    <property type="entry name" value="BCTRLSENSOR"/>
</dbReference>
<evidence type="ECO:0000259" key="13">
    <source>
        <dbReference type="PROSITE" id="PS50112"/>
    </source>
</evidence>
<dbReference type="AlphaFoldDB" id="A0A3P3QJF7"/>
<dbReference type="SUPFAM" id="SSF47384">
    <property type="entry name" value="Homodimeric domain of signal transducing histidine kinase"/>
    <property type="match status" value="1"/>
</dbReference>
<dbReference type="SMART" id="SM00388">
    <property type="entry name" value="HisKA"/>
    <property type="match status" value="1"/>
</dbReference>
<dbReference type="SMART" id="SM01079">
    <property type="entry name" value="CHASE"/>
    <property type="match status" value="1"/>
</dbReference>
<evidence type="ECO:0000313" key="16">
    <source>
        <dbReference type="EMBL" id="RRJ21312.1"/>
    </source>
</evidence>
<comment type="caution">
    <text evidence="16">The sequence shown here is derived from an EMBL/GenBank/DDBJ whole genome shotgun (WGS) entry which is preliminary data.</text>
</comment>
<feature type="transmembrane region" description="Helical" evidence="11">
    <location>
        <begin position="20"/>
        <end position="42"/>
    </location>
</feature>
<dbReference type="SMART" id="SM00091">
    <property type="entry name" value="PAS"/>
    <property type="match status" value="1"/>
</dbReference>
<dbReference type="Proteomes" id="UP000276260">
    <property type="component" value="Unassembled WGS sequence"/>
</dbReference>
<comment type="catalytic activity">
    <reaction evidence="1">
        <text>ATP + protein L-histidine = ADP + protein N-phospho-L-histidine.</text>
        <dbReference type="EC" id="2.7.13.3"/>
    </reaction>
</comment>
<accession>A0A3P3QJF7</accession>
<evidence type="ECO:0000259" key="15">
    <source>
        <dbReference type="PROSITE" id="PS50839"/>
    </source>
</evidence>